<protein>
    <recommendedName>
        <fullName evidence="1">HTH luxR-type domain-containing protein</fullName>
    </recommendedName>
</protein>
<dbReference type="InterPro" id="IPR036390">
    <property type="entry name" value="WH_DNA-bd_sf"/>
</dbReference>
<dbReference type="SMART" id="SM00421">
    <property type="entry name" value="HTH_LUXR"/>
    <property type="match status" value="1"/>
</dbReference>
<comment type="caution">
    <text evidence="2">The sequence shown here is derived from an EMBL/GenBank/DDBJ whole genome shotgun (WGS) entry which is preliminary data.</text>
</comment>
<dbReference type="InterPro" id="IPR016032">
    <property type="entry name" value="Sig_transdc_resp-reg_C-effctor"/>
</dbReference>
<dbReference type="AlphaFoldDB" id="A0A919Q9D4"/>
<proteinExistence type="predicted"/>
<dbReference type="Pfam" id="PF00196">
    <property type="entry name" value="GerE"/>
    <property type="match status" value="1"/>
</dbReference>
<dbReference type="GO" id="GO:0006355">
    <property type="term" value="P:regulation of DNA-templated transcription"/>
    <property type="evidence" value="ECO:0007669"/>
    <property type="project" value="InterPro"/>
</dbReference>
<keyword evidence="3" id="KW-1185">Reference proteome</keyword>
<dbReference type="PANTHER" id="PTHR34293:SF1">
    <property type="entry name" value="HTH-TYPE TRANSCRIPTIONAL REGULATOR TRMBL2"/>
    <property type="match status" value="1"/>
</dbReference>
<feature type="domain" description="HTH luxR-type" evidence="1">
    <location>
        <begin position="263"/>
        <end position="328"/>
    </location>
</feature>
<gene>
    <name evidence="2" type="ORF">Aph01nite_05520</name>
</gene>
<evidence type="ECO:0000313" key="3">
    <source>
        <dbReference type="Proteomes" id="UP000640052"/>
    </source>
</evidence>
<dbReference type="GO" id="GO:0003677">
    <property type="term" value="F:DNA binding"/>
    <property type="evidence" value="ECO:0007669"/>
    <property type="project" value="InterPro"/>
</dbReference>
<dbReference type="PROSITE" id="PS50043">
    <property type="entry name" value="HTH_LUXR_2"/>
    <property type="match status" value="1"/>
</dbReference>
<dbReference type="PRINTS" id="PR00038">
    <property type="entry name" value="HTHLUXR"/>
</dbReference>
<dbReference type="InterPro" id="IPR000792">
    <property type="entry name" value="Tscrpt_reg_LuxR_C"/>
</dbReference>
<dbReference type="EMBL" id="BOOA01000003">
    <property type="protein sequence ID" value="GIH22242.1"/>
    <property type="molecule type" value="Genomic_DNA"/>
</dbReference>
<dbReference type="CDD" id="cd06170">
    <property type="entry name" value="LuxR_C_like"/>
    <property type="match status" value="1"/>
</dbReference>
<dbReference type="SUPFAM" id="SSF46785">
    <property type="entry name" value="Winged helix' DNA-binding domain"/>
    <property type="match status" value="1"/>
</dbReference>
<accession>A0A919Q9D4</accession>
<name>A0A919Q9D4_9ACTN</name>
<dbReference type="InterPro" id="IPR051797">
    <property type="entry name" value="TrmB-like"/>
</dbReference>
<evidence type="ECO:0000313" key="2">
    <source>
        <dbReference type="EMBL" id="GIH22242.1"/>
    </source>
</evidence>
<organism evidence="2 3">
    <name type="scientific">Acrocarpospora phusangensis</name>
    <dbReference type="NCBI Taxonomy" id="1070424"/>
    <lineage>
        <taxon>Bacteria</taxon>
        <taxon>Bacillati</taxon>
        <taxon>Actinomycetota</taxon>
        <taxon>Actinomycetes</taxon>
        <taxon>Streptosporangiales</taxon>
        <taxon>Streptosporangiaceae</taxon>
        <taxon>Acrocarpospora</taxon>
    </lineage>
</organism>
<reference evidence="2" key="1">
    <citation type="submission" date="2021-01" db="EMBL/GenBank/DDBJ databases">
        <title>Whole genome shotgun sequence of Acrocarpospora phusangensis NBRC 108782.</title>
        <authorList>
            <person name="Komaki H."/>
            <person name="Tamura T."/>
        </authorList>
    </citation>
    <scope>NUCLEOTIDE SEQUENCE</scope>
    <source>
        <strain evidence="2">NBRC 108782</strain>
    </source>
</reference>
<dbReference type="InterPro" id="IPR036388">
    <property type="entry name" value="WH-like_DNA-bd_sf"/>
</dbReference>
<dbReference type="Proteomes" id="UP000640052">
    <property type="component" value="Unassembled WGS sequence"/>
</dbReference>
<dbReference type="PANTHER" id="PTHR34293">
    <property type="entry name" value="HTH-TYPE TRANSCRIPTIONAL REGULATOR TRMBL2"/>
    <property type="match status" value="1"/>
</dbReference>
<dbReference type="SUPFAM" id="SSF46894">
    <property type="entry name" value="C-terminal effector domain of the bipartite response regulators"/>
    <property type="match status" value="1"/>
</dbReference>
<dbReference type="Gene3D" id="1.10.10.10">
    <property type="entry name" value="Winged helix-like DNA-binding domain superfamily/Winged helix DNA-binding domain"/>
    <property type="match status" value="2"/>
</dbReference>
<evidence type="ECO:0000259" key="1">
    <source>
        <dbReference type="PROSITE" id="PS50043"/>
    </source>
</evidence>
<sequence length="330" mass="36261">MGDTGMLDPLGLDSSTEDVYRALLQHPDWGVCDLAAHLGLTEEIVRGALDLLADMALLRPSQNHPSLFRPVRPEVGLASLLARSERELQRRQREIADTCAAIAAIALEYEAVRDRERGSFERLEGLDRVRARLEELAYEAQDECMSFMPGGAQTPDAMEASEPLDQLAIARGVLIRTIYQDSFRNDADTLRYAQWLTALGGQTRSTPTLPMSLLIVDRTVAMVPLDPADPRLGAMEVSAVGIVAALCALFEQVWAGAVPFGETRVNEHGLSPVEHELLRLLMDGQTDEGAARRLGLSLRTVRRSMSSLMTRLGARSRFQAGAMAVQRGWL</sequence>